<reference evidence="7" key="3">
    <citation type="submission" date="2019-08" db="EMBL/GenBank/DDBJ databases">
        <authorList>
            <consortium name="Photinus pyralis genome working group"/>
            <person name="Fallon T.R."/>
            <person name="Sander Lower S.E."/>
            <person name="Weng J.-K."/>
        </authorList>
    </citation>
    <scope>NUCLEOTIDE SEQUENCE</scope>
    <source>
        <strain evidence="7">1611_PpyrPB1</strain>
        <tissue evidence="7">Whole body</tissue>
    </source>
</reference>
<dbReference type="GO" id="GO:0048666">
    <property type="term" value="P:neuron development"/>
    <property type="evidence" value="ECO:0007669"/>
    <property type="project" value="UniProtKB-ARBA"/>
</dbReference>
<dbReference type="OrthoDB" id="6425912at2759"/>
<dbReference type="SUPFAM" id="SSF54695">
    <property type="entry name" value="POZ domain"/>
    <property type="match status" value="1"/>
</dbReference>
<organism evidence="6">
    <name type="scientific">Photinus pyralis</name>
    <name type="common">Common eastern firefly</name>
    <name type="synonym">Lampyris pyralis</name>
    <dbReference type="NCBI Taxonomy" id="7054"/>
    <lineage>
        <taxon>Eukaryota</taxon>
        <taxon>Metazoa</taxon>
        <taxon>Ecdysozoa</taxon>
        <taxon>Arthropoda</taxon>
        <taxon>Hexapoda</taxon>
        <taxon>Insecta</taxon>
        <taxon>Pterygota</taxon>
        <taxon>Neoptera</taxon>
        <taxon>Endopterygota</taxon>
        <taxon>Coleoptera</taxon>
        <taxon>Polyphaga</taxon>
        <taxon>Elateriformia</taxon>
        <taxon>Elateroidea</taxon>
        <taxon>Lampyridae</taxon>
        <taxon>Lampyrinae</taxon>
        <taxon>Photinus</taxon>
    </lineage>
</organism>
<gene>
    <name evidence="7" type="ORF">PPYR_12947</name>
</gene>
<evidence type="ECO:0000313" key="8">
    <source>
        <dbReference type="Proteomes" id="UP000327044"/>
    </source>
</evidence>
<keyword evidence="8" id="KW-1185">Reference proteome</keyword>
<dbReference type="PANTHER" id="PTHR23110">
    <property type="entry name" value="BTB DOMAIN TRANSCRIPTION FACTOR"/>
    <property type="match status" value="1"/>
</dbReference>
<evidence type="ECO:0000256" key="1">
    <source>
        <dbReference type="ARBA" id="ARBA00004123"/>
    </source>
</evidence>
<proteinExistence type="predicted"/>
<feature type="domain" description="BTB" evidence="4">
    <location>
        <begin position="31"/>
        <end position="97"/>
    </location>
</feature>
<dbReference type="EMBL" id="GEZM01058899">
    <property type="protein sequence ID" value="JAV71633.1"/>
    <property type="molecule type" value="Transcribed_RNA"/>
</dbReference>
<dbReference type="SMART" id="SM00225">
    <property type="entry name" value="BTB"/>
    <property type="match status" value="1"/>
</dbReference>
<reference evidence="7 8" key="2">
    <citation type="journal article" date="2018" name="Elife">
        <title>Firefly genomes illuminate parallel origins of bioluminescence in beetles.</title>
        <authorList>
            <person name="Fallon T.R."/>
            <person name="Lower S.E."/>
            <person name="Chang C.H."/>
            <person name="Bessho-Uehara M."/>
            <person name="Martin G.J."/>
            <person name="Bewick A.J."/>
            <person name="Behringer M."/>
            <person name="Debat H.J."/>
            <person name="Wong I."/>
            <person name="Day J.C."/>
            <person name="Suvorov A."/>
            <person name="Silva C.J."/>
            <person name="Stanger-Hall K.F."/>
            <person name="Hall D.W."/>
            <person name="Schmitz R.J."/>
            <person name="Nelson D.R."/>
            <person name="Lewis S.M."/>
            <person name="Shigenobu S."/>
            <person name="Bybee S.M."/>
            <person name="Larracuente A.M."/>
            <person name="Oba Y."/>
            <person name="Weng J.K."/>
        </authorList>
    </citation>
    <scope>NUCLEOTIDE SEQUENCE [LARGE SCALE GENOMIC DNA]</scope>
    <source>
        <strain evidence="7">1611_PpyrPB1</strain>
        <tissue evidence="7">Whole body</tissue>
    </source>
</reference>
<name>A0A1Y1LDD4_PHOPY</name>
<accession>A0A1Y1LDD4</accession>
<keyword evidence="3" id="KW-0479">Metal-binding</keyword>
<evidence type="ECO:0000256" key="3">
    <source>
        <dbReference type="PROSITE-ProRule" id="PRU00042"/>
    </source>
</evidence>
<keyword evidence="3" id="KW-0863">Zinc-finger</keyword>
<dbReference type="GO" id="GO:0003006">
    <property type="term" value="P:developmental process involved in reproduction"/>
    <property type="evidence" value="ECO:0007669"/>
    <property type="project" value="UniProtKB-ARBA"/>
</dbReference>
<dbReference type="PROSITE" id="PS50097">
    <property type="entry name" value="BTB"/>
    <property type="match status" value="1"/>
</dbReference>
<dbReference type="GO" id="GO:0048513">
    <property type="term" value="P:animal organ development"/>
    <property type="evidence" value="ECO:0007669"/>
    <property type="project" value="UniProtKB-ARBA"/>
</dbReference>
<evidence type="ECO:0000259" key="5">
    <source>
        <dbReference type="PROSITE" id="PS50157"/>
    </source>
</evidence>
<dbReference type="CDD" id="cd18315">
    <property type="entry name" value="BTB_POZ_BAB-like"/>
    <property type="match status" value="1"/>
</dbReference>
<keyword evidence="3" id="KW-0862">Zinc</keyword>
<dbReference type="SMART" id="SM00355">
    <property type="entry name" value="ZnF_C2H2"/>
    <property type="match status" value="2"/>
</dbReference>
<feature type="domain" description="C2H2-type" evidence="5">
    <location>
        <begin position="194"/>
        <end position="216"/>
    </location>
</feature>
<keyword evidence="2" id="KW-0539">Nucleus</keyword>
<dbReference type="EMBL" id="VVIM01000009">
    <property type="protein sequence ID" value="KAB0793327.1"/>
    <property type="molecule type" value="Genomic_DNA"/>
</dbReference>
<dbReference type="GO" id="GO:0008270">
    <property type="term" value="F:zinc ion binding"/>
    <property type="evidence" value="ECO:0007669"/>
    <property type="project" value="UniProtKB-KW"/>
</dbReference>
<reference evidence="6" key="1">
    <citation type="journal article" date="2016" name="Sci. Rep.">
        <title>Molecular characterization of firefly nuptial gifts: a multi-omics approach sheds light on postcopulatory sexual selection.</title>
        <authorList>
            <person name="Al-Wathiqui N."/>
            <person name="Fallon T.R."/>
            <person name="South A."/>
            <person name="Weng J.K."/>
            <person name="Lewis S.M."/>
        </authorList>
    </citation>
    <scope>NUCLEOTIDE SEQUENCE</scope>
</reference>
<dbReference type="InterPro" id="IPR051095">
    <property type="entry name" value="Dros_DevTransReg"/>
</dbReference>
<dbReference type="SUPFAM" id="SSF57667">
    <property type="entry name" value="beta-beta-alpha zinc fingers"/>
    <property type="match status" value="1"/>
</dbReference>
<evidence type="ECO:0000259" key="4">
    <source>
        <dbReference type="PROSITE" id="PS50097"/>
    </source>
</evidence>
<dbReference type="Gene3D" id="3.30.710.10">
    <property type="entry name" value="Potassium Channel Kv1.1, Chain A"/>
    <property type="match status" value="1"/>
</dbReference>
<dbReference type="PROSITE" id="PS00028">
    <property type="entry name" value="ZINC_FINGER_C2H2_1"/>
    <property type="match status" value="1"/>
</dbReference>
<dbReference type="Proteomes" id="UP000327044">
    <property type="component" value="Unassembled WGS sequence"/>
</dbReference>
<dbReference type="Pfam" id="PF00651">
    <property type="entry name" value="BTB"/>
    <property type="match status" value="1"/>
</dbReference>
<dbReference type="Pfam" id="PF00096">
    <property type="entry name" value="zf-C2H2"/>
    <property type="match status" value="1"/>
</dbReference>
<dbReference type="GO" id="GO:0005634">
    <property type="term" value="C:nucleus"/>
    <property type="evidence" value="ECO:0007669"/>
    <property type="project" value="UniProtKB-SubCell"/>
</dbReference>
<dbReference type="InterPro" id="IPR011333">
    <property type="entry name" value="SKP1/BTB/POZ_sf"/>
</dbReference>
<dbReference type="InterPro" id="IPR000210">
    <property type="entry name" value="BTB/POZ_dom"/>
</dbReference>
<dbReference type="AlphaFoldDB" id="A0A1Y1LDD4"/>
<evidence type="ECO:0000313" key="7">
    <source>
        <dbReference type="EMBL" id="KAB0793327.1"/>
    </source>
</evidence>
<sequence length="260" mass="30255">MEDQQFILRWHYHETTLVRNLPQLLESDILTDITLSADNQIVKAHRIVLASCSSYFLQLFQNIGSLQHPVIILHNTSYSDLKSIISFIYRGQCLVTRNQLPGLLSLAKLLQIQGLCDMKLPYALPDRVGLTDSKYPRHHQLHSDDRFLPPVLKPQNDVDNEDIELKECNEFKAKLDQEENVDGAPSKKTKDLLFKCFLCGKYLSNQYNLRVHMETHEEGCYMCQSCPHVSRSRDALRKHVSYRHQEQYNIKKRKKMESIG</sequence>
<dbReference type="Gene3D" id="3.30.160.60">
    <property type="entry name" value="Classic Zinc Finger"/>
    <property type="match status" value="1"/>
</dbReference>
<dbReference type="InterPro" id="IPR036236">
    <property type="entry name" value="Znf_C2H2_sf"/>
</dbReference>
<dbReference type="GO" id="GO:0006357">
    <property type="term" value="P:regulation of transcription by RNA polymerase II"/>
    <property type="evidence" value="ECO:0007669"/>
    <property type="project" value="TreeGrafter"/>
</dbReference>
<evidence type="ECO:0000313" key="6">
    <source>
        <dbReference type="EMBL" id="JAV71633.1"/>
    </source>
</evidence>
<comment type="subcellular location">
    <subcellularLocation>
        <location evidence="1">Nucleus</location>
    </subcellularLocation>
</comment>
<dbReference type="InParanoid" id="A0A1Y1LDD4"/>
<evidence type="ECO:0000256" key="2">
    <source>
        <dbReference type="ARBA" id="ARBA00023242"/>
    </source>
</evidence>
<dbReference type="InterPro" id="IPR013087">
    <property type="entry name" value="Znf_C2H2_type"/>
</dbReference>
<protein>
    <recommendedName>
        <fullName evidence="9">BTB domain-containing protein</fullName>
    </recommendedName>
</protein>
<dbReference type="PANTHER" id="PTHR23110:SF99">
    <property type="entry name" value="BROAD-COMPLEX CORE PROTEIN ISOFORM 6"/>
    <property type="match status" value="1"/>
</dbReference>
<evidence type="ECO:0008006" key="9">
    <source>
        <dbReference type="Google" id="ProtNLM"/>
    </source>
</evidence>
<dbReference type="FunCoup" id="A0A1Y1LDD4">
    <property type="interactions" value="74"/>
</dbReference>
<dbReference type="PROSITE" id="PS50157">
    <property type="entry name" value="ZINC_FINGER_C2H2_2"/>
    <property type="match status" value="1"/>
</dbReference>